<evidence type="ECO:0000313" key="1">
    <source>
        <dbReference type="EMBL" id="SDF30241.1"/>
    </source>
</evidence>
<dbReference type="PANTHER" id="PTHR47704:SF1">
    <property type="entry name" value="POTASSIUM TRANSPORTER KIMA"/>
    <property type="match status" value="1"/>
</dbReference>
<name>A0A1G7JZR6_9FIRM</name>
<evidence type="ECO:0000313" key="2">
    <source>
        <dbReference type="Proteomes" id="UP000243333"/>
    </source>
</evidence>
<keyword evidence="2" id="KW-1185">Reference proteome</keyword>
<dbReference type="AlphaFoldDB" id="A0A1G7JZR6"/>
<organism evidence="1 2">
    <name type="scientific">Sporolituus thermophilus DSM 23256</name>
    <dbReference type="NCBI Taxonomy" id="1123285"/>
    <lineage>
        <taxon>Bacteria</taxon>
        <taxon>Bacillati</taxon>
        <taxon>Bacillota</taxon>
        <taxon>Negativicutes</taxon>
        <taxon>Selenomonadales</taxon>
        <taxon>Sporomusaceae</taxon>
        <taxon>Sporolituus</taxon>
    </lineage>
</organism>
<reference evidence="2" key="1">
    <citation type="submission" date="2016-10" db="EMBL/GenBank/DDBJ databases">
        <authorList>
            <person name="Varghese N."/>
            <person name="Submissions S."/>
        </authorList>
    </citation>
    <scope>NUCLEOTIDE SEQUENCE [LARGE SCALE GENOMIC DNA]</scope>
    <source>
        <strain evidence="2">DSM 23256</strain>
    </source>
</reference>
<evidence type="ECO:0008006" key="3">
    <source>
        <dbReference type="Google" id="ProtNLM"/>
    </source>
</evidence>
<dbReference type="STRING" id="1123285.SAMN05660235_01135"/>
<dbReference type="PANTHER" id="PTHR47704">
    <property type="entry name" value="POTASSIUM TRANSPORTER KIMA"/>
    <property type="match status" value="1"/>
</dbReference>
<proteinExistence type="predicted"/>
<protein>
    <recommendedName>
        <fullName evidence="3">Amino acid permease</fullName>
    </recommendedName>
</protein>
<dbReference type="InterPro" id="IPR053153">
    <property type="entry name" value="APC_K+_Transporter"/>
</dbReference>
<accession>A0A1G7JZR6</accession>
<gene>
    <name evidence="1" type="ORF">SAMN05660235_01135</name>
</gene>
<dbReference type="Proteomes" id="UP000243333">
    <property type="component" value="Unassembled WGS sequence"/>
</dbReference>
<sequence length="121" mass="14322">MVAQSLQYAKALSPDILAVHIATDDEAGRKFKEKWEKWNPDIRLVTIYSPYRLVIKPLLDYIEQLERTKAPSDFITVLIPEFETKKWWHRLLHNQTGWILRTLLILKENVIVATIPYHLQK</sequence>
<dbReference type="EMBL" id="FNBU01000006">
    <property type="protein sequence ID" value="SDF30241.1"/>
    <property type="molecule type" value="Genomic_DNA"/>
</dbReference>